<proteinExistence type="predicted"/>
<comment type="caution">
    <text evidence="3">The sequence shown here is derived from an EMBL/GenBank/DDBJ whole genome shotgun (WGS) entry which is preliminary data.</text>
</comment>
<organism evidence="3 4">
    <name type="scientific">Flexivirga aerilata</name>
    <dbReference type="NCBI Taxonomy" id="1656889"/>
    <lineage>
        <taxon>Bacteria</taxon>
        <taxon>Bacillati</taxon>
        <taxon>Actinomycetota</taxon>
        <taxon>Actinomycetes</taxon>
        <taxon>Micrococcales</taxon>
        <taxon>Dermacoccaceae</taxon>
        <taxon>Flexivirga</taxon>
    </lineage>
</organism>
<feature type="region of interest" description="Disordered" evidence="1">
    <location>
        <begin position="24"/>
        <end position="83"/>
    </location>
</feature>
<protein>
    <submittedName>
        <fullName evidence="3">Uncharacterized protein</fullName>
    </submittedName>
</protein>
<dbReference type="RefSeq" id="WP_171151976.1">
    <property type="nucleotide sequence ID" value="NZ_JABENB010000001.1"/>
</dbReference>
<evidence type="ECO:0000313" key="4">
    <source>
        <dbReference type="Proteomes" id="UP000557772"/>
    </source>
</evidence>
<feature type="compositionally biased region" description="Low complexity" evidence="1">
    <location>
        <begin position="24"/>
        <end position="74"/>
    </location>
</feature>
<dbReference type="AlphaFoldDB" id="A0A849AGE9"/>
<gene>
    <name evidence="3" type="ORF">HJ588_03505</name>
</gene>
<feature type="chain" id="PRO_5038884629" evidence="2">
    <location>
        <begin position="24"/>
        <end position="268"/>
    </location>
</feature>
<accession>A0A849AGE9</accession>
<dbReference type="EMBL" id="JABENB010000001">
    <property type="protein sequence ID" value="NNG38341.1"/>
    <property type="molecule type" value="Genomic_DNA"/>
</dbReference>
<feature type="signal peptide" evidence="2">
    <location>
        <begin position="1"/>
        <end position="23"/>
    </location>
</feature>
<evidence type="ECO:0000313" key="3">
    <source>
        <dbReference type="EMBL" id="NNG38341.1"/>
    </source>
</evidence>
<keyword evidence="4" id="KW-1185">Reference proteome</keyword>
<keyword evidence="2" id="KW-0732">Signal</keyword>
<name>A0A849AGE9_9MICO</name>
<sequence length="268" mass="26560">MRQHVRRMTGLLLAAACAAAAVAAGRTPEPASSAPASASSAPATATGPSGTTSSPDQRAGSASPPAARPSSPSAKQFPKTGPGRSVPGSFVVASLDSMGALLIWQRVLLPAQETSVEVQVPDPRNLPGLAGLEPVIRDVQVQVGDQPVLLTQPLQIGRAVRVTLPEPTRSIALGYRLTGVAQRSSPAPVGRALVGLAPARVTGSGTSGPTVIGVTGAGVLSAQCPQQGTKGQFCAVGATGSFLTLPLAAEDAALVVQATLPAPNGGAG</sequence>
<evidence type="ECO:0000256" key="2">
    <source>
        <dbReference type="SAM" id="SignalP"/>
    </source>
</evidence>
<reference evidence="3 4" key="1">
    <citation type="submission" date="2020-05" db="EMBL/GenBank/DDBJ databases">
        <title>Flexivirga sp. ID2601S isolated from air conditioner.</title>
        <authorList>
            <person name="Kim D.H."/>
        </authorList>
    </citation>
    <scope>NUCLEOTIDE SEQUENCE [LARGE SCALE GENOMIC DNA]</scope>
    <source>
        <strain evidence="3 4">ID2601S</strain>
    </source>
</reference>
<dbReference type="Proteomes" id="UP000557772">
    <property type="component" value="Unassembled WGS sequence"/>
</dbReference>
<evidence type="ECO:0000256" key="1">
    <source>
        <dbReference type="SAM" id="MobiDB-lite"/>
    </source>
</evidence>